<comment type="caution">
    <text evidence="1">The sequence shown here is derived from an EMBL/GenBank/DDBJ whole genome shotgun (WGS) entry which is preliminary data.</text>
</comment>
<protein>
    <submittedName>
        <fullName evidence="1">Methyltransferase type 11</fullName>
    </submittedName>
</protein>
<dbReference type="GO" id="GO:0032259">
    <property type="term" value="P:methylation"/>
    <property type="evidence" value="ECO:0007669"/>
    <property type="project" value="UniProtKB-KW"/>
</dbReference>
<accession>A0A0G0I9G8</accession>
<keyword evidence="1" id="KW-0489">Methyltransferase</keyword>
<organism evidence="1 2">
    <name type="scientific">Candidatus Woesebacteria bacterium GW2011_GWD1_38_10</name>
    <dbReference type="NCBI Taxonomy" id="1618592"/>
    <lineage>
        <taxon>Bacteria</taxon>
        <taxon>Candidatus Woeseibacteriota</taxon>
    </lineage>
</organism>
<evidence type="ECO:0000313" key="1">
    <source>
        <dbReference type="EMBL" id="KKQ47610.1"/>
    </source>
</evidence>
<dbReference type="PANTHER" id="PTHR43861">
    <property type="entry name" value="TRANS-ACONITATE 2-METHYLTRANSFERASE-RELATED"/>
    <property type="match status" value="1"/>
</dbReference>
<dbReference type="Gene3D" id="3.40.50.150">
    <property type="entry name" value="Vaccinia Virus protein VP39"/>
    <property type="match status" value="1"/>
</dbReference>
<dbReference type="AlphaFoldDB" id="A0A0G0I9G8"/>
<dbReference type="CDD" id="cd02440">
    <property type="entry name" value="AdoMet_MTases"/>
    <property type="match status" value="1"/>
</dbReference>
<dbReference type="InterPro" id="IPR029063">
    <property type="entry name" value="SAM-dependent_MTases_sf"/>
</dbReference>
<reference evidence="1 2" key="1">
    <citation type="journal article" date="2015" name="Nature">
        <title>rRNA introns, odd ribosomes, and small enigmatic genomes across a large radiation of phyla.</title>
        <authorList>
            <person name="Brown C.T."/>
            <person name="Hug L.A."/>
            <person name="Thomas B.C."/>
            <person name="Sharon I."/>
            <person name="Castelle C.J."/>
            <person name="Singh A."/>
            <person name="Wilkins M.J."/>
            <person name="Williams K.H."/>
            <person name="Banfield J.F."/>
        </authorList>
    </citation>
    <scope>NUCLEOTIDE SEQUENCE [LARGE SCALE GENOMIC DNA]</scope>
</reference>
<dbReference type="GO" id="GO:0008168">
    <property type="term" value="F:methyltransferase activity"/>
    <property type="evidence" value="ECO:0007669"/>
    <property type="project" value="UniProtKB-KW"/>
</dbReference>
<dbReference type="SUPFAM" id="SSF53335">
    <property type="entry name" value="S-adenosyl-L-methionine-dependent methyltransferases"/>
    <property type="match status" value="1"/>
</dbReference>
<name>A0A0G0I9G8_9BACT</name>
<sequence length="263" mass="30750">MQSSRFHQHYFDWEIAEKDNFSVVTSTVIHALKLSTKIGKPTKDLIVLDVGSGTGQYSFEIGKYVKKVIGVEPFKQAYISSLKKKKTYETGRKCTFYNTPIEEFSTNEKFDLVLCLATLEHMPNAEASFAKIFNYLKDGGIIYLTVPNKLWPYEYHYKLFFLSWLPLKYANAYVRYLRRGKSFEDSAYAKSYFGLKRFLNKFPCRYQFIIPEPGDKYLGQGDTSILYNFIKHFGIRLLKIFPYLMFLSKGFLVVITKQNKEDK</sequence>
<gene>
    <name evidence="1" type="ORF">US67_C0049G0004</name>
</gene>
<dbReference type="Pfam" id="PF13489">
    <property type="entry name" value="Methyltransf_23"/>
    <property type="match status" value="1"/>
</dbReference>
<dbReference type="EMBL" id="LBTW01000049">
    <property type="protein sequence ID" value="KKQ47610.1"/>
    <property type="molecule type" value="Genomic_DNA"/>
</dbReference>
<evidence type="ECO:0000313" key="2">
    <source>
        <dbReference type="Proteomes" id="UP000034366"/>
    </source>
</evidence>
<proteinExistence type="predicted"/>
<dbReference type="Proteomes" id="UP000034366">
    <property type="component" value="Unassembled WGS sequence"/>
</dbReference>
<keyword evidence="1" id="KW-0808">Transferase</keyword>